<dbReference type="OrthoDB" id="185373at2759"/>
<keyword evidence="5" id="KW-1185">Reference proteome</keyword>
<evidence type="ECO:0000256" key="2">
    <source>
        <dbReference type="ARBA" id="ARBA00022737"/>
    </source>
</evidence>
<gene>
    <name evidence="4" type="ORF">IFM89_016362</name>
</gene>
<feature type="repeat" description="PPR" evidence="3">
    <location>
        <begin position="243"/>
        <end position="277"/>
    </location>
</feature>
<dbReference type="InterPro" id="IPR011990">
    <property type="entry name" value="TPR-like_helical_dom_sf"/>
</dbReference>
<sequence length="323" mass="36666">MPEEKLMKGLPSAHLGVSRMWSYVAILSKYVNGYQLVVTQASTSDHKVTDGVLSGLIAEEENDPVFYKETCTAYIERLCKSGKDFELLSKIFKDALVSCNFLNPLFYPTLAKAFLNSTDFVPLLKFVGEVSEMKCPKSTIIINRIIIAFAESKQIDKAIMIFDLMKGLNCKPDRVTYNIVMDILGRAGWIDEMLHAFASMKEFSLIPDIISYNTLINSFRKLGRLDLCVVFLQEMRENGVDPDLQTYTAVIDSFGRLGHIKEALGYFGQMKRRGIHPSIYIYRSLIRAYELSSKIEELHDLHLMCLSICGFLYVRNAELSEAE</sequence>
<accession>A0A835LRV4</accession>
<dbReference type="Gene3D" id="1.25.40.10">
    <property type="entry name" value="Tetratricopeptide repeat domain"/>
    <property type="match status" value="2"/>
</dbReference>
<dbReference type="PANTHER" id="PTHR47938">
    <property type="entry name" value="RESPIRATORY COMPLEX I CHAPERONE (CIA84), PUTATIVE (AFU_ORTHOLOGUE AFUA_2G06020)-RELATED"/>
    <property type="match status" value="1"/>
</dbReference>
<comment type="similarity">
    <text evidence="1">Belongs to the PPR family. P subfamily.</text>
</comment>
<evidence type="ECO:0000313" key="4">
    <source>
        <dbReference type="EMBL" id="KAF9597221.1"/>
    </source>
</evidence>
<evidence type="ECO:0000256" key="3">
    <source>
        <dbReference type="PROSITE-ProRule" id="PRU00708"/>
    </source>
</evidence>
<name>A0A835LRV4_9MAGN</name>
<protein>
    <recommendedName>
        <fullName evidence="6">Pentatricopeptide repeat-containing protein</fullName>
    </recommendedName>
</protein>
<dbReference type="AlphaFoldDB" id="A0A835LRV4"/>
<comment type="caution">
    <text evidence="4">The sequence shown here is derived from an EMBL/GenBank/DDBJ whole genome shotgun (WGS) entry which is preliminary data.</text>
</comment>
<dbReference type="PROSITE" id="PS51375">
    <property type="entry name" value="PPR"/>
    <property type="match status" value="4"/>
</dbReference>
<dbReference type="Pfam" id="PF13041">
    <property type="entry name" value="PPR_2"/>
    <property type="match status" value="2"/>
</dbReference>
<reference evidence="4 5" key="1">
    <citation type="submission" date="2020-10" db="EMBL/GenBank/DDBJ databases">
        <title>The Coptis chinensis genome and diversification of protoberbering-type alkaloids.</title>
        <authorList>
            <person name="Wang B."/>
            <person name="Shu S."/>
            <person name="Song C."/>
            <person name="Liu Y."/>
        </authorList>
    </citation>
    <scope>NUCLEOTIDE SEQUENCE [LARGE SCALE GENOMIC DNA]</scope>
    <source>
        <strain evidence="4">HL-2020</strain>
        <tissue evidence="4">Leaf</tissue>
    </source>
</reference>
<dbReference type="InterPro" id="IPR002885">
    <property type="entry name" value="PPR_rpt"/>
</dbReference>
<proteinExistence type="inferred from homology"/>
<dbReference type="PANTHER" id="PTHR47938:SF35">
    <property type="entry name" value="PENTATRICOPEPTIDE REPEAT-CONTAINING PROTEIN 4, MITOCHONDRIAL-RELATED"/>
    <property type="match status" value="1"/>
</dbReference>
<dbReference type="NCBIfam" id="TIGR00756">
    <property type="entry name" value="PPR"/>
    <property type="match status" value="4"/>
</dbReference>
<keyword evidence="2" id="KW-0677">Repeat</keyword>
<feature type="repeat" description="PPR" evidence="3">
    <location>
        <begin position="138"/>
        <end position="172"/>
    </location>
</feature>
<organism evidence="4 5">
    <name type="scientific">Coptis chinensis</name>
    <dbReference type="NCBI Taxonomy" id="261450"/>
    <lineage>
        <taxon>Eukaryota</taxon>
        <taxon>Viridiplantae</taxon>
        <taxon>Streptophyta</taxon>
        <taxon>Embryophyta</taxon>
        <taxon>Tracheophyta</taxon>
        <taxon>Spermatophyta</taxon>
        <taxon>Magnoliopsida</taxon>
        <taxon>Ranunculales</taxon>
        <taxon>Ranunculaceae</taxon>
        <taxon>Coptidoideae</taxon>
        <taxon>Coptis</taxon>
    </lineage>
</organism>
<dbReference type="EMBL" id="JADFTS010000007">
    <property type="protein sequence ID" value="KAF9597221.1"/>
    <property type="molecule type" value="Genomic_DNA"/>
</dbReference>
<feature type="repeat" description="PPR" evidence="3">
    <location>
        <begin position="208"/>
        <end position="242"/>
    </location>
</feature>
<dbReference type="Proteomes" id="UP000631114">
    <property type="component" value="Unassembled WGS sequence"/>
</dbReference>
<evidence type="ECO:0000256" key="1">
    <source>
        <dbReference type="ARBA" id="ARBA00007626"/>
    </source>
</evidence>
<feature type="repeat" description="PPR" evidence="3">
    <location>
        <begin position="173"/>
        <end position="207"/>
    </location>
</feature>
<evidence type="ECO:0000313" key="5">
    <source>
        <dbReference type="Proteomes" id="UP000631114"/>
    </source>
</evidence>
<evidence type="ECO:0008006" key="6">
    <source>
        <dbReference type="Google" id="ProtNLM"/>
    </source>
</evidence>
<dbReference type="GO" id="GO:0003729">
    <property type="term" value="F:mRNA binding"/>
    <property type="evidence" value="ECO:0007669"/>
    <property type="project" value="TreeGrafter"/>
</dbReference>